<keyword evidence="2" id="KW-1185">Reference proteome</keyword>
<gene>
    <name evidence="1" type="ORF">J3Q64DRAFT_1881405</name>
</gene>
<protein>
    <recommendedName>
        <fullName evidence="3">Transmembrane protein</fullName>
    </recommendedName>
</protein>
<evidence type="ECO:0000313" key="2">
    <source>
        <dbReference type="Proteomes" id="UP001448207"/>
    </source>
</evidence>
<proteinExistence type="predicted"/>
<evidence type="ECO:0000313" key="1">
    <source>
        <dbReference type="EMBL" id="KAL0073995.1"/>
    </source>
</evidence>
<reference evidence="1 2" key="1">
    <citation type="submission" date="2024-04" db="EMBL/GenBank/DDBJ databases">
        <title>Symmetric and asymmetric DNA N6-adenine methylation regulates different biological responses in Mucorales.</title>
        <authorList>
            <consortium name="Lawrence Berkeley National Laboratory"/>
            <person name="Lax C."/>
            <person name="Mondo S.J."/>
            <person name="Osorio-Concepcion M."/>
            <person name="Muszewska A."/>
            <person name="Corrochano-Luque M."/>
            <person name="Gutierrez G."/>
            <person name="Riley R."/>
            <person name="Lipzen A."/>
            <person name="Guo J."/>
            <person name="Hundley H."/>
            <person name="Amirebrahimi M."/>
            <person name="Ng V."/>
            <person name="Lorenzo-Gutierrez D."/>
            <person name="Binder U."/>
            <person name="Yang J."/>
            <person name="Song Y."/>
            <person name="Canovas D."/>
            <person name="Navarro E."/>
            <person name="Freitag M."/>
            <person name="Gabaldon T."/>
            <person name="Grigoriev I.V."/>
            <person name="Corrochano L.M."/>
            <person name="Nicolas F.E."/>
            <person name="Garre V."/>
        </authorList>
    </citation>
    <scope>NUCLEOTIDE SEQUENCE [LARGE SCALE GENOMIC DNA]</scope>
    <source>
        <strain evidence="1 2">L51</strain>
    </source>
</reference>
<name>A0ABR3AGN1_PHYBL</name>
<feature type="non-terminal residue" evidence="1">
    <location>
        <position position="136"/>
    </location>
</feature>
<sequence>MPPLFLHFLMTRTFPNLAQYLKNLWPWIQLSLIILQSQSALDQLPIAPLKSISIICTYNHCKRKYSYIHIPIYPPIHCIISQPFFNQKIYIEYTLQCLYIIKIITPKQESSLKQTPKIKYKKENHKQYMWLLFCFQ</sequence>
<evidence type="ECO:0008006" key="3">
    <source>
        <dbReference type="Google" id="ProtNLM"/>
    </source>
</evidence>
<organism evidence="1 2">
    <name type="scientific">Phycomyces blakesleeanus</name>
    <dbReference type="NCBI Taxonomy" id="4837"/>
    <lineage>
        <taxon>Eukaryota</taxon>
        <taxon>Fungi</taxon>
        <taxon>Fungi incertae sedis</taxon>
        <taxon>Mucoromycota</taxon>
        <taxon>Mucoromycotina</taxon>
        <taxon>Mucoromycetes</taxon>
        <taxon>Mucorales</taxon>
        <taxon>Phycomycetaceae</taxon>
        <taxon>Phycomyces</taxon>
    </lineage>
</organism>
<comment type="caution">
    <text evidence="1">The sequence shown here is derived from an EMBL/GenBank/DDBJ whole genome shotgun (WGS) entry which is preliminary data.</text>
</comment>
<dbReference type="EMBL" id="JBCLYO010000046">
    <property type="protein sequence ID" value="KAL0073995.1"/>
    <property type="molecule type" value="Genomic_DNA"/>
</dbReference>
<accession>A0ABR3AGN1</accession>
<dbReference type="Proteomes" id="UP001448207">
    <property type="component" value="Unassembled WGS sequence"/>
</dbReference>